<dbReference type="Pfam" id="PF10096">
    <property type="entry name" value="DUF2334"/>
    <property type="match status" value="1"/>
</dbReference>
<comment type="caution">
    <text evidence="2">The sequence shown here is derived from an EMBL/GenBank/DDBJ whole genome shotgun (WGS) entry which is preliminary data.</text>
</comment>
<dbReference type="GO" id="GO:0005975">
    <property type="term" value="P:carbohydrate metabolic process"/>
    <property type="evidence" value="ECO:0007669"/>
    <property type="project" value="InterPro"/>
</dbReference>
<protein>
    <recommendedName>
        <fullName evidence="3">Copper amine oxidase-like N-terminal domain-containing protein</fullName>
    </recommendedName>
</protein>
<organism evidence="2">
    <name type="scientific">bioreactor metagenome</name>
    <dbReference type="NCBI Taxonomy" id="1076179"/>
    <lineage>
        <taxon>unclassified sequences</taxon>
        <taxon>metagenomes</taxon>
        <taxon>ecological metagenomes</taxon>
    </lineage>
</organism>
<sequence length="453" mass="53482">MKKTYIIFLVSIIFIISLNLIGFNLLKSHNLKKKYYNTKGARVVEELKSKNVNEEEKNSFKRIPYNLSFYLKNNKMNFNKNILYKNNRFYIPLSEFLSYFGNKEEVDKDDIIIKNLANIDLNKKTYEEDNKITDLRGDILKEDNEYYISFFDLCEILKLNTYWDYEKNSIYISKKTLTEVDKEKPIKRNKKKKAFIRFEDFTAGDVYITKGALEKVRKVADYMNENKESFSVAWVPRYINNTYNIDNDVSKKDSIQNSNFIFTLDYLLNRGGNVGLHGYTHQYKDTNSISGFEFGDDGYKDEKEVRTRVENALKIANKVNIPISFWETPHYRTTHKQQEIFEEYFKIIYEPSIGIYNKNIITSKINKVTKYIPTPMGYVDDDDGKAILSRIRNKRNNEELSLFYHLSVEIKDVDISIDKNGEINYKYNENSILKQIVNCVESLGYEFGNIKDL</sequence>
<keyword evidence="1" id="KW-0812">Transmembrane</keyword>
<dbReference type="AlphaFoldDB" id="A0A644VY78"/>
<name>A0A644VY78_9ZZZZ</name>
<keyword evidence="1" id="KW-0472">Membrane</keyword>
<feature type="transmembrane region" description="Helical" evidence="1">
    <location>
        <begin position="6"/>
        <end position="26"/>
    </location>
</feature>
<gene>
    <name evidence="2" type="ORF">SDC9_41433</name>
</gene>
<keyword evidence="1" id="KW-1133">Transmembrane helix</keyword>
<dbReference type="SUPFAM" id="SSF88713">
    <property type="entry name" value="Glycoside hydrolase/deacetylase"/>
    <property type="match status" value="1"/>
</dbReference>
<evidence type="ECO:0000256" key="1">
    <source>
        <dbReference type="SAM" id="Phobius"/>
    </source>
</evidence>
<reference evidence="2" key="1">
    <citation type="submission" date="2019-08" db="EMBL/GenBank/DDBJ databases">
        <authorList>
            <person name="Kucharzyk K."/>
            <person name="Murdoch R.W."/>
            <person name="Higgins S."/>
            <person name="Loffler F."/>
        </authorList>
    </citation>
    <scope>NUCLEOTIDE SEQUENCE</scope>
</reference>
<evidence type="ECO:0008006" key="3">
    <source>
        <dbReference type="Google" id="ProtNLM"/>
    </source>
</evidence>
<dbReference type="EMBL" id="VSSQ01000460">
    <property type="protein sequence ID" value="MPL95263.1"/>
    <property type="molecule type" value="Genomic_DNA"/>
</dbReference>
<dbReference type="InterPro" id="IPR018763">
    <property type="entry name" value="DUF2334"/>
</dbReference>
<accession>A0A644VY78</accession>
<dbReference type="InterPro" id="IPR011330">
    <property type="entry name" value="Glyco_hydro/deAcase_b/a-brl"/>
</dbReference>
<proteinExistence type="predicted"/>
<evidence type="ECO:0000313" key="2">
    <source>
        <dbReference type="EMBL" id="MPL95263.1"/>
    </source>
</evidence>